<evidence type="ECO:0000256" key="2">
    <source>
        <dbReference type="SAM" id="Phobius"/>
    </source>
</evidence>
<dbReference type="RefSeq" id="WP_124026004.1">
    <property type="nucleotide sequence ID" value="NZ_JBHRSN010000005.1"/>
</dbReference>
<reference evidence="3 4" key="1">
    <citation type="submission" date="2018-11" db="EMBL/GenBank/DDBJ databases">
        <authorList>
            <person name="Ye M.-Q."/>
            <person name="Du Z.-J."/>
        </authorList>
    </citation>
    <scope>NUCLEOTIDE SEQUENCE [LARGE SCALE GENOMIC DNA]</scope>
    <source>
        <strain evidence="3 4">U0105</strain>
    </source>
</reference>
<gene>
    <name evidence="3" type="ORF">DRW07_00885</name>
</gene>
<protein>
    <submittedName>
        <fullName evidence="3">Uncharacterized protein</fullName>
    </submittedName>
</protein>
<sequence>MSAIMEALPEILIILVVFGVIFMLAKKKLSKERQTEMLVVFTAGGAIGILLLLQSGTPATSNLEVSETFAATNAALAEKKDASPETLTAEESSARLETLIEEQKQNTSLSDKNEKSDDEK</sequence>
<name>A0A3N5Y2M1_9ALTE</name>
<feature type="transmembrane region" description="Helical" evidence="2">
    <location>
        <begin position="37"/>
        <end position="56"/>
    </location>
</feature>
<dbReference type="EMBL" id="RPOK01000001">
    <property type="protein sequence ID" value="RPJ68002.1"/>
    <property type="molecule type" value="Genomic_DNA"/>
</dbReference>
<keyword evidence="2" id="KW-0472">Membrane</keyword>
<evidence type="ECO:0000256" key="1">
    <source>
        <dbReference type="SAM" id="MobiDB-lite"/>
    </source>
</evidence>
<evidence type="ECO:0000313" key="3">
    <source>
        <dbReference type="EMBL" id="RPJ68002.1"/>
    </source>
</evidence>
<comment type="caution">
    <text evidence="3">The sequence shown here is derived from an EMBL/GenBank/DDBJ whole genome shotgun (WGS) entry which is preliminary data.</text>
</comment>
<evidence type="ECO:0000313" key="4">
    <source>
        <dbReference type="Proteomes" id="UP000275281"/>
    </source>
</evidence>
<dbReference type="AlphaFoldDB" id="A0A3N5Y2M1"/>
<keyword evidence="2" id="KW-1133">Transmembrane helix</keyword>
<feature type="region of interest" description="Disordered" evidence="1">
    <location>
        <begin position="80"/>
        <end position="120"/>
    </location>
</feature>
<dbReference type="Proteomes" id="UP000275281">
    <property type="component" value="Unassembled WGS sequence"/>
</dbReference>
<organism evidence="3 4">
    <name type="scientific">Alteromonas sediminis</name>
    <dbReference type="NCBI Taxonomy" id="2259342"/>
    <lineage>
        <taxon>Bacteria</taxon>
        <taxon>Pseudomonadati</taxon>
        <taxon>Pseudomonadota</taxon>
        <taxon>Gammaproteobacteria</taxon>
        <taxon>Alteromonadales</taxon>
        <taxon>Alteromonadaceae</taxon>
        <taxon>Alteromonas/Salinimonas group</taxon>
        <taxon>Alteromonas</taxon>
    </lineage>
</organism>
<keyword evidence="4" id="KW-1185">Reference proteome</keyword>
<accession>A0A3N5Y2M1</accession>
<feature type="transmembrane region" description="Helical" evidence="2">
    <location>
        <begin position="6"/>
        <end position="25"/>
    </location>
</feature>
<keyword evidence="2" id="KW-0812">Transmembrane</keyword>
<feature type="compositionally biased region" description="Basic and acidic residues" evidence="1">
    <location>
        <begin position="111"/>
        <end position="120"/>
    </location>
</feature>
<proteinExistence type="predicted"/>